<accession>A0A0V0UAA3</accession>
<dbReference type="EMBL" id="JYDJ01000031">
    <property type="protein sequence ID" value="KRX48265.1"/>
    <property type="molecule type" value="Genomic_DNA"/>
</dbReference>
<feature type="transmembrane region" description="Helical" evidence="1">
    <location>
        <begin position="72"/>
        <end position="95"/>
    </location>
</feature>
<keyword evidence="1" id="KW-0472">Membrane</keyword>
<evidence type="ECO:0000313" key="3">
    <source>
        <dbReference type="Proteomes" id="UP000055048"/>
    </source>
</evidence>
<dbReference type="Proteomes" id="UP000055048">
    <property type="component" value="Unassembled WGS sequence"/>
</dbReference>
<keyword evidence="3" id="KW-1185">Reference proteome</keyword>
<protein>
    <submittedName>
        <fullName evidence="2">Uncharacterized protein</fullName>
    </submittedName>
</protein>
<sequence>MNIKNEITAHLARYGDSLYFDWILNAKSFLNFQIVLSLLVEFSSAFLLFIFQRGLAKSSNALKTGFQRCIMQITIAITRLIISKGAFVCLIYVPISSIVERSLSSLRALSLKNGAKKM</sequence>
<organism evidence="2 3">
    <name type="scientific">Trichinella murrelli</name>
    <dbReference type="NCBI Taxonomy" id="144512"/>
    <lineage>
        <taxon>Eukaryota</taxon>
        <taxon>Metazoa</taxon>
        <taxon>Ecdysozoa</taxon>
        <taxon>Nematoda</taxon>
        <taxon>Enoplea</taxon>
        <taxon>Dorylaimia</taxon>
        <taxon>Trichinellida</taxon>
        <taxon>Trichinellidae</taxon>
        <taxon>Trichinella</taxon>
    </lineage>
</organism>
<evidence type="ECO:0000256" key="1">
    <source>
        <dbReference type="SAM" id="Phobius"/>
    </source>
</evidence>
<keyword evidence="1" id="KW-0812">Transmembrane</keyword>
<keyword evidence="1" id="KW-1133">Transmembrane helix</keyword>
<feature type="transmembrane region" description="Helical" evidence="1">
    <location>
        <begin position="29"/>
        <end position="51"/>
    </location>
</feature>
<evidence type="ECO:0000313" key="2">
    <source>
        <dbReference type="EMBL" id="KRX48265.1"/>
    </source>
</evidence>
<name>A0A0V0UAA3_9BILA</name>
<reference evidence="2 3" key="1">
    <citation type="submission" date="2015-01" db="EMBL/GenBank/DDBJ databases">
        <title>Evolution of Trichinella species and genotypes.</title>
        <authorList>
            <person name="Korhonen P.K."/>
            <person name="Edoardo P."/>
            <person name="Giuseppe L.R."/>
            <person name="Gasser R.B."/>
        </authorList>
    </citation>
    <scope>NUCLEOTIDE SEQUENCE [LARGE SCALE GENOMIC DNA]</scope>
    <source>
        <strain evidence="2">ISS417</strain>
    </source>
</reference>
<comment type="caution">
    <text evidence="2">The sequence shown here is derived from an EMBL/GenBank/DDBJ whole genome shotgun (WGS) entry which is preliminary data.</text>
</comment>
<proteinExistence type="predicted"/>
<gene>
    <name evidence="2" type="ORF">T05_7190</name>
</gene>
<dbReference type="AlphaFoldDB" id="A0A0V0UAA3"/>